<dbReference type="InterPro" id="IPR023299">
    <property type="entry name" value="ATPase_P-typ_cyto_dom_N"/>
</dbReference>
<evidence type="ECO:0000313" key="24">
    <source>
        <dbReference type="EMBL" id="KAK1887030.1"/>
    </source>
</evidence>
<evidence type="ECO:0000256" key="4">
    <source>
        <dbReference type="ARBA" id="ARBA00005675"/>
    </source>
</evidence>
<comment type="catalytic activity">
    <reaction evidence="21">
        <text>Ca(2+)(in) + ATP + H2O = Ca(2+)(out) + ADP + phosphate + H(+)</text>
        <dbReference type="Rhea" id="RHEA:18105"/>
        <dbReference type="ChEBI" id="CHEBI:15377"/>
        <dbReference type="ChEBI" id="CHEBI:15378"/>
        <dbReference type="ChEBI" id="CHEBI:29108"/>
        <dbReference type="ChEBI" id="CHEBI:30616"/>
        <dbReference type="ChEBI" id="CHEBI:43474"/>
        <dbReference type="ChEBI" id="CHEBI:456216"/>
        <dbReference type="EC" id="7.2.2.10"/>
    </reaction>
</comment>
<dbReference type="FunFam" id="2.70.150.10:FF:000143">
    <property type="entry name" value="Calcium-transporting ATPase"/>
    <property type="match status" value="1"/>
</dbReference>
<dbReference type="InterPro" id="IPR023298">
    <property type="entry name" value="ATPase_P-typ_TM_dom_sf"/>
</dbReference>
<feature type="transmembrane region" description="Helical" evidence="21">
    <location>
        <begin position="167"/>
        <end position="190"/>
    </location>
</feature>
<dbReference type="SMART" id="SM00831">
    <property type="entry name" value="Cation_ATPase_N"/>
    <property type="match status" value="1"/>
</dbReference>
<dbReference type="InterPro" id="IPR008250">
    <property type="entry name" value="ATPase_P-typ_transduc_dom_A_sf"/>
</dbReference>
<dbReference type="InterPro" id="IPR036412">
    <property type="entry name" value="HAD-like_sf"/>
</dbReference>
<feature type="transmembrane region" description="Helical" evidence="21">
    <location>
        <begin position="836"/>
        <end position="857"/>
    </location>
</feature>
<dbReference type="GO" id="GO:0005524">
    <property type="term" value="F:ATP binding"/>
    <property type="evidence" value="ECO:0007669"/>
    <property type="project" value="UniProtKB-KW"/>
</dbReference>
<dbReference type="SUPFAM" id="SSF81653">
    <property type="entry name" value="Calcium ATPase, transduction domain A"/>
    <property type="match status" value="1"/>
</dbReference>
<dbReference type="EMBL" id="JASDAP010000020">
    <property type="protein sequence ID" value="KAK1887030.1"/>
    <property type="molecule type" value="Genomic_DNA"/>
</dbReference>
<dbReference type="Gene3D" id="1.20.1110.10">
    <property type="entry name" value="Calcium-transporting ATPase, transmembrane domain"/>
    <property type="match status" value="1"/>
</dbReference>
<dbReference type="Gene3D" id="3.40.50.1000">
    <property type="entry name" value="HAD superfamily/HAD-like"/>
    <property type="match status" value="1"/>
</dbReference>
<keyword evidence="12" id="KW-0256">Endoplasmic reticulum</keyword>
<evidence type="ECO:0000256" key="15">
    <source>
        <dbReference type="ARBA" id="ARBA00022951"/>
    </source>
</evidence>
<dbReference type="GO" id="GO:0000731">
    <property type="term" value="P:DNA synthesis involved in DNA repair"/>
    <property type="evidence" value="ECO:0007669"/>
    <property type="project" value="InterPro"/>
</dbReference>
<evidence type="ECO:0000256" key="18">
    <source>
        <dbReference type="ARBA" id="ARBA00023008"/>
    </source>
</evidence>
<feature type="transmembrane region" description="Helical" evidence="21">
    <location>
        <begin position="1102"/>
        <end position="1121"/>
    </location>
</feature>
<keyword evidence="19 21" id="KW-0406">Ion transport</keyword>
<sequence>MTTKHGLITDSFKVVKKAKRGARKAKRPLSPPPTHRGISRLHRWERAELHGLDPPEEIRELLQTHTDPEYSLSAGTVDRRHSVMDNAHTKTVEEVLGFFTVNESTGLSCEQLKKNREKWGTNELPAEEGKSLWELVLEQFEDLLVRILLLAACISFTLAWFEEGEGTITAFVEPFVILLILIANAIVGVWQRLRLDVERNAENAIEALKEYEPEMGKVYRQDKKSVQRIRARDIVPGDIVEVAVGDKVPADIRLTSICSTTLRVDQSILTGESVSVLKHTDPVPDPRAVNQDKKNMLFSGTNIAAGRAIGVAVATGVQTEIGKIRDEMAATEPERTPLQQKLDQFGEQLSKVISVICVAVWAINVGHFNDPVHGGSWLRGAVYYFKIAVALAVAAIPEGLPAVITTCLALGTRRMARKNAIVRSLPSVETLGCTSVICSDKTGTLTTNQMSVCRMFVVDSVSGERCSLNEFTVTGSTYAPEGEVYKDGSVVKCSQYEGLVELASICALCNDSSLDFNEVGEATETALICLVEKMNVFDTELRGLRPTERATACCSVIKQLMKKELTLEFSRDRKSMSVFCSSNKHIRSASGAKMFVKGAPESVLERCNFMRVGASCRVPLSAAVREQILSTVREWGAGRDTLRCLAMATRDTPPDIKGLNVENSATFADYESDLTFVGCVGMLDPPRKEVLSAVRMCRQAGIRVIMITGDNKGTALSICRRVGIITEQEEEQEGLGINGGLTGREFDELPPHLQRQACRTVRCFARVEPAHKSRIVEYLQSLNEITAMKAEIGIAMGSGTAVAKSASEMILADDNFSTIVAAVEEGRAIYNNMKQFIRYLISSNIGEVVCIFLTAALGMPEALIPVQLLWVNLVTDGFPATALGFNPPDLDIMSRPPRTSKEPLISSWLFCRYLIIGCYVGAATVGAAAWWFMAAHDGPKVSFYQLSHYLQCSEGHAEFAGVQCSVFESPYPMTMALSVLVTIEMCNALNSLSENQSLLKMPPWSNPWLVGAICLSMALHFLILYVDPLPMIFQIRPLSWPQWVVVLKMSLPVILMDEALKLLARNYIEPGSQMQTLEEEEEQRRTGVSPGLMARMRQSLNGVSWSFVLISAPLLIWIFSLDSDITNIFWE</sequence>
<keyword evidence="6" id="KW-0597">Phosphoprotein</keyword>
<evidence type="ECO:0000256" key="1">
    <source>
        <dbReference type="ARBA" id="ARBA00001946"/>
    </source>
</evidence>
<keyword evidence="16" id="KW-1278">Translocase</keyword>
<accession>A0AAD9F629</accession>
<keyword evidence="5 21" id="KW-0813">Transport</keyword>
<comment type="similarity">
    <text evidence="4 21">Belongs to the cation transport ATPase (P-type) (TC 3.A.3) family. Type IIA subfamily.</text>
</comment>
<dbReference type="Pfam" id="PF04081">
    <property type="entry name" value="DNA_pol_delta_4"/>
    <property type="match status" value="1"/>
</dbReference>
<evidence type="ECO:0000256" key="13">
    <source>
        <dbReference type="ARBA" id="ARBA00022840"/>
    </source>
</evidence>
<evidence type="ECO:0000256" key="7">
    <source>
        <dbReference type="ARBA" id="ARBA00022568"/>
    </source>
</evidence>
<evidence type="ECO:0000256" key="22">
    <source>
        <dbReference type="SAM" id="MobiDB-lite"/>
    </source>
</evidence>
<dbReference type="SUPFAM" id="SSF81665">
    <property type="entry name" value="Calcium ATPase, transmembrane domain M"/>
    <property type="match status" value="1"/>
</dbReference>
<dbReference type="Pfam" id="PF00690">
    <property type="entry name" value="Cation_ATPase_N"/>
    <property type="match status" value="1"/>
</dbReference>
<feature type="transmembrane region" description="Helical" evidence="21">
    <location>
        <begin position="387"/>
        <end position="410"/>
    </location>
</feature>
<dbReference type="PRINTS" id="PR00119">
    <property type="entry name" value="CATATPASE"/>
</dbReference>
<reference evidence="24" key="1">
    <citation type="submission" date="2023-04" db="EMBL/GenBank/DDBJ databases">
        <title>Chromosome-level genome of Chaenocephalus aceratus.</title>
        <authorList>
            <person name="Park H."/>
        </authorList>
    </citation>
    <scope>NUCLEOTIDE SEQUENCE</scope>
    <source>
        <strain evidence="24">DE</strain>
        <tissue evidence="24">Muscle</tissue>
    </source>
</reference>
<feature type="transmembrane region" description="Helical" evidence="21">
    <location>
        <begin position="143"/>
        <end position="161"/>
    </location>
</feature>
<evidence type="ECO:0000256" key="5">
    <source>
        <dbReference type="ARBA" id="ARBA00022448"/>
    </source>
</evidence>
<dbReference type="Proteomes" id="UP001228049">
    <property type="component" value="Unassembled WGS sequence"/>
</dbReference>
<dbReference type="FunFam" id="3.40.50.1000:FF:000144">
    <property type="entry name" value="copper-transporting ATPase 1 isoform X2"/>
    <property type="match status" value="1"/>
</dbReference>
<evidence type="ECO:0000256" key="12">
    <source>
        <dbReference type="ARBA" id="ARBA00022824"/>
    </source>
</evidence>
<keyword evidence="17 21" id="KW-1133">Transmembrane helix</keyword>
<comment type="caution">
    <text evidence="21">Lacks conserved residue(s) required for the propagation of feature annotation.</text>
</comment>
<comment type="function">
    <text evidence="21">Catalyzes the hydrolysis of ATP coupled with the transport of calcium.</text>
</comment>
<dbReference type="SUPFAM" id="SSF81660">
    <property type="entry name" value="Metal cation-transporting ATPase, ATP-binding domain N"/>
    <property type="match status" value="1"/>
</dbReference>
<dbReference type="InterPro" id="IPR059000">
    <property type="entry name" value="ATPase_P-type_domA"/>
</dbReference>
<evidence type="ECO:0000256" key="8">
    <source>
        <dbReference type="ARBA" id="ARBA00022692"/>
    </source>
</evidence>
<evidence type="ECO:0000256" key="21">
    <source>
        <dbReference type="RuleBase" id="RU361146"/>
    </source>
</evidence>
<dbReference type="Gene3D" id="3.40.1110.10">
    <property type="entry name" value="Calcium-transporting ATPase, cytoplasmic domain N"/>
    <property type="match status" value="1"/>
</dbReference>
<dbReference type="InterPro" id="IPR023214">
    <property type="entry name" value="HAD_sf"/>
</dbReference>
<dbReference type="Gene3D" id="2.70.150.10">
    <property type="entry name" value="Calcium-transporting ATPase, cytoplasmic transduction domain A"/>
    <property type="match status" value="1"/>
</dbReference>
<dbReference type="InterPro" id="IPR006068">
    <property type="entry name" value="ATPase_P-typ_cation-transptr_C"/>
</dbReference>
<evidence type="ECO:0000256" key="2">
    <source>
        <dbReference type="ARBA" id="ARBA00004326"/>
    </source>
</evidence>
<name>A0AAD9F629_DISEL</name>
<dbReference type="GO" id="GO:0005388">
    <property type="term" value="F:P-type calcium transporter activity"/>
    <property type="evidence" value="ECO:0007669"/>
    <property type="project" value="UniProtKB-EC"/>
</dbReference>
<dbReference type="AlphaFoldDB" id="A0AAD9F629"/>
<evidence type="ECO:0000256" key="10">
    <source>
        <dbReference type="ARBA" id="ARBA00022741"/>
    </source>
</evidence>
<keyword evidence="9" id="KW-0479">Metal-binding</keyword>
<evidence type="ECO:0000259" key="23">
    <source>
        <dbReference type="SMART" id="SM00831"/>
    </source>
</evidence>
<evidence type="ECO:0000256" key="9">
    <source>
        <dbReference type="ARBA" id="ARBA00022723"/>
    </source>
</evidence>
<dbReference type="FunFam" id="3.40.1110.10:FF:000003">
    <property type="entry name" value="Calcium-transporting ATPase"/>
    <property type="match status" value="1"/>
</dbReference>
<evidence type="ECO:0000256" key="20">
    <source>
        <dbReference type="ARBA" id="ARBA00023136"/>
    </source>
</evidence>
<organism evidence="24 25">
    <name type="scientific">Dissostichus eleginoides</name>
    <name type="common">Patagonian toothfish</name>
    <name type="synonym">Dissostichus amissus</name>
    <dbReference type="NCBI Taxonomy" id="100907"/>
    <lineage>
        <taxon>Eukaryota</taxon>
        <taxon>Metazoa</taxon>
        <taxon>Chordata</taxon>
        <taxon>Craniata</taxon>
        <taxon>Vertebrata</taxon>
        <taxon>Euteleostomi</taxon>
        <taxon>Actinopterygii</taxon>
        <taxon>Neopterygii</taxon>
        <taxon>Teleostei</taxon>
        <taxon>Neoteleostei</taxon>
        <taxon>Acanthomorphata</taxon>
        <taxon>Eupercaria</taxon>
        <taxon>Perciformes</taxon>
        <taxon>Notothenioidei</taxon>
        <taxon>Nototheniidae</taxon>
        <taxon>Dissostichus</taxon>
    </lineage>
</organism>
<feature type="region of interest" description="Disordered" evidence="22">
    <location>
        <begin position="18"/>
        <end position="39"/>
    </location>
</feature>
<evidence type="ECO:0000256" key="6">
    <source>
        <dbReference type="ARBA" id="ARBA00022553"/>
    </source>
</evidence>
<keyword evidence="15" id="KW-0703">Sarcoplasmic reticulum</keyword>
<feature type="transmembrane region" description="Helical" evidence="21">
    <location>
        <begin position="869"/>
        <end position="888"/>
    </location>
</feature>
<dbReference type="GO" id="GO:0006260">
    <property type="term" value="P:DNA replication"/>
    <property type="evidence" value="ECO:0007669"/>
    <property type="project" value="InterPro"/>
</dbReference>
<dbReference type="SUPFAM" id="SSF56784">
    <property type="entry name" value="HAD-like"/>
    <property type="match status" value="1"/>
</dbReference>
<dbReference type="FunFam" id="1.20.1110.10:FF:000065">
    <property type="entry name" value="Sarcoplasmic/endoplasmic reticulum calcium ATPase 1"/>
    <property type="match status" value="3"/>
</dbReference>
<dbReference type="GO" id="GO:0046872">
    <property type="term" value="F:metal ion binding"/>
    <property type="evidence" value="ECO:0007669"/>
    <property type="project" value="UniProtKB-KW"/>
</dbReference>
<keyword evidence="8 21" id="KW-0812">Transmembrane</keyword>
<dbReference type="PROSITE" id="PS00154">
    <property type="entry name" value="ATPASE_E1_E2"/>
    <property type="match status" value="1"/>
</dbReference>
<dbReference type="InterPro" id="IPR004014">
    <property type="entry name" value="ATPase_P-typ_cation-transptr_N"/>
</dbReference>
<keyword evidence="21" id="KW-0106">Calcium</keyword>
<dbReference type="EC" id="7.2.2.10" evidence="21"/>
<evidence type="ECO:0000256" key="11">
    <source>
        <dbReference type="ARBA" id="ARBA00022796"/>
    </source>
</evidence>
<dbReference type="PANTHER" id="PTHR42861">
    <property type="entry name" value="CALCIUM-TRANSPORTING ATPASE"/>
    <property type="match status" value="1"/>
</dbReference>
<comment type="subcellular location">
    <subcellularLocation>
        <location evidence="3">Endoplasmic reticulum membrane</location>
        <topology evidence="3">Multi-pass membrane protein</topology>
    </subcellularLocation>
    <subcellularLocation>
        <location evidence="21">Membrane</location>
        <topology evidence="21">Multi-pass membrane protein</topology>
    </subcellularLocation>
    <subcellularLocation>
        <location evidence="2">Sarcoplasmic reticulum membrane</location>
        <topology evidence="2">Multi-pass membrane protein</topology>
    </subcellularLocation>
</comment>
<dbReference type="GO" id="GO:0016887">
    <property type="term" value="F:ATP hydrolysis activity"/>
    <property type="evidence" value="ECO:0007669"/>
    <property type="project" value="InterPro"/>
</dbReference>
<dbReference type="GO" id="GO:0033017">
    <property type="term" value="C:sarcoplasmic reticulum membrane"/>
    <property type="evidence" value="ECO:0007669"/>
    <property type="project" value="UniProtKB-SubCell"/>
</dbReference>
<dbReference type="InterPro" id="IPR005782">
    <property type="entry name" value="P-type_ATPase_IIA"/>
</dbReference>
<dbReference type="CDD" id="cd02083">
    <property type="entry name" value="P-type_ATPase_SERCA"/>
    <property type="match status" value="1"/>
</dbReference>
<keyword evidence="25" id="KW-1185">Reference proteome</keyword>
<keyword evidence="10 21" id="KW-0547">Nucleotide-binding</keyword>
<evidence type="ECO:0000313" key="25">
    <source>
        <dbReference type="Proteomes" id="UP001228049"/>
    </source>
</evidence>
<keyword evidence="11" id="KW-0187">Copper transport</keyword>
<dbReference type="InterPro" id="IPR001757">
    <property type="entry name" value="P_typ_ATPase"/>
</dbReference>
<feature type="transmembrane region" description="Helical" evidence="21">
    <location>
        <begin position="1008"/>
        <end position="1026"/>
    </location>
</feature>
<dbReference type="GO" id="GO:0006825">
    <property type="term" value="P:copper ion transport"/>
    <property type="evidence" value="ECO:0007669"/>
    <property type="project" value="UniProtKB-KW"/>
</dbReference>
<proteinExistence type="inferred from homology"/>
<evidence type="ECO:0000256" key="17">
    <source>
        <dbReference type="ARBA" id="ARBA00022989"/>
    </source>
</evidence>
<keyword evidence="13 21" id="KW-0067">ATP-binding</keyword>
<feature type="transmembrane region" description="Helical" evidence="21">
    <location>
        <begin position="349"/>
        <end position="367"/>
    </location>
</feature>
<dbReference type="Pfam" id="PF00122">
    <property type="entry name" value="E1-E2_ATPase"/>
    <property type="match status" value="1"/>
</dbReference>
<evidence type="ECO:0000256" key="16">
    <source>
        <dbReference type="ARBA" id="ARBA00022967"/>
    </source>
</evidence>
<comment type="cofactor">
    <cofactor evidence="1">
        <name>Mg(2+)</name>
        <dbReference type="ChEBI" id="CHEBI:18420"/>
    </cofactor>
</comment>
<feature type="compositionally biased region" description="Basic residues" evidence="22">
    <location>
        <begin position="18"/>
        <end position="27"/>
    </location>
</feature>
<comment type="caution">
    <text evidence="24">The sequence shown here is derived from an EMBL/GenBank/DDBJ whole genome shotgun (WGS) entry which is preliminary data.</text>
</comment>
<keyword evidence="14" id="KW-0460">Magnesium</keyword>
<dbReference type="NCBIfam" id="TIGR01116">
    <property type="entry name" value="ATPase-IIA1_Ca"/>
    <property type="match status" value="1"/>
</dbReference>
<dbReference type="Pfam" id="PF00689">
    <property type="entry name" value="Cation_ATPase_C"/>
    <property type="match status" value="1"/>
</dbReference>
<evidence type="ECO:0000256" key="19">
    <source>
        <dbReference type="ARBA" id="ARBA00023065"/>
    </source>
</evidence>
<gene>
    <name evidence="24" type="ORF">KUDE01_030742</name>
</gene>
<dbReference type="SFLD" id="SFLDS00003">
    <property type="entry name" value="Haloacid_Dehalogenase"/>
    <property type="match status" value="1"/>
</dbReference>
<keyword evidence="20 21" id="KW-0472">Membrane</keyword>
<evidence type="ECO:0000256" key="3">
    <source>
        <dbReference type="ARBA" id="ARBA00004477"/>
    </source>
</evidence>
<dbReference type="InterPro" id="IPR018303">
    <property type="entry name" value="ATPase_P-typ_P_site"/>
</dbReference>
<protein>
    <recommendedName>
        <fullName evidence="21">Calcium-transporting ATPase</fullName>
        <ecNumber evidence="21">7.2.2.10</ecNumber>
    </recommendedName>
</protein>
<keyword evidence="18" id="KW-0186">Copper</keyword>
<keyword evidence="7 21" id="KW-0109">Calcium transport</keyword>
<feature type="transmembrane region" description="Helical" evidence="21">
    <location>
        <begin position="909"/>
        <end position="933"/>
    </location>
</feature>
<feature type="domain" description="Cation-transporting P-type ATPase N-terminal" evidence="23">
    <location>
        <begin position="86"/>
        <end position="160"/>
    </location>
</feature>
<dbReference type="NCBIfam" id="TIGR01494">
    <property type="entry name" value="ATPase_P-type"/>
    <property type="match status" value="1"/>
</dbReference>
<dbReference type="InterPro" id="IPR007218">
    <property type="entry name" value="DNA_pol_delta_4"/>
</dbReference>
<evidence type="ECO:0000256" key="14">
    <source>
        <dbReference type="ARBA" id="ARBA00022842"/>
    </source>
</evidence>
<dbReference type="Pfam" id="PF13246">
    <property type="entry name" value="Cation_ATPase"/>
    <property type="match status" value="1"/>
</dbReference>